<organism evidence="2 3">
    <name type="scientific">Limosilactobacillus pontis</name>
    <dbReference type="NCBI Taxonomy" id="35787"/>
    <lineage>
        <taxon>Bacteria</taxon>
        <taxon>Bacillati</taxon>
        <taxon>Bacillota</taxon>
        <taxon>Bacilli</taxon>
        <taxon>Lactobacillales</taxon>
        <taxon>Lactobacillaceae</taxon>
        <taxon>Limosilactobacillus</taxon>
    </lineage>
</organism>
<feature type="region of interest" description="Disordered" evidence="1">
    <location>
        <begin position="1"/>
        <end position="20"/>
    </location>
</feature>
<reference evidence="2 3" key="2">
    <citation type="submission" date="2023-06" db="EMBL/GenBank/DDBJ databases">
        <authorList>
            <person name="Zeman M."/>
            <person name="Kubasova T."/>
            <person name="Jahodarova E."/>
            <person name="Nykrynova M."/>
            <person name="Rychlik I."/>
        </authorList>
    </citation>
    <scope>NUCLEOTIDE SEQUENCE [LARGE SCALE GENOMIC DNA]</scope>
    <source>
        <strain evidence="2 3">161_Gplus</strain>
    </source>
</reference>
<keyword evidence="3" id="KW-1185">Reference proteome</keyword>
<accession>A0ABT7UXE3</accession>
<sequence>MSPMAITAVPVASGEQREPRQRKLQFRARLLKHWWQPRTGVVAASRRPLITKII</sequence>
<evidence type="ECO:0000313" key="3">
    <source>
        <dbReference type="Proteomes" id="UP001529343"/>
    </source>
</evidence>
<comment type="caution">
    <text evidence="2">The sequence shown here is derived from an EMBL/GenBank/DDBJ whole genome shotgun (WGS) entry which is preliminary data.</text>
</comment>
<gene>
    <name evidence="2" type="ORF">QUW44_00900</name>
</gene>
<proteinExistence type="predicted"/>
<dbReference type="EMBL" id="JAUDDW010000002">
    <property type="protein sequence ID" value="MDM8265730.1"/>
    <property type="molecule type" value="Genomic_DNA"/>
</dbReference>
<dbReference type="RefSeq" id="WP_283594121.1">
    <property type="nucleotide sequence ID" value="NZ_JAUDDW010000002.1"/>
</dbReference>
<dbReference type="Proteomes" id="UP001529343">
    <property type="component" value="Unassembled WGS sequence"/>
</dbReference>
<protein>
    <submittedName>
        <fullName evidence="2">Uncharacterized protein</fullName>
    </submittedName>
</protein>
<name>A0ABT7UXE3_9LACO</name>
<reference evidence="3" key="1">
    <citation type="submission" date="2023-06" db="EMBL/GenBank/DDBJ databases">
        <title>Identification and characterization of horizontal gene transfer across gut microbiota members of farm animals based on homology search.</title>
        <authorList>
            <person name="Zeman M."/>
            <person name="Kubasova T."/>
            <person name="Jahodarova E."/>
            <person name="Nykrynova M."/>
            <person name="Rychlik I."/>
        </authorList>
    </citation>
    <scope>NUCLEOTIDE SEQUENCE [LARGE SCALE GENOMIC DNA]</scope>
    <source>
        <strain evidence="3">161_Gplus</strain>
    </source>
</reference>
<evidence type="ECO:0000256" key="1">
    <source>
        <dbReference type="SAM" id="MobiDB-lite"/>
    </source>
</evidence>
<evidence type="ECO:0000313" key="2">
    <source>
        <dbReference type="EMBL" id="MDM8265730.1"/>
    </source>
</evidence>